<evidence type="ECO:0000313" key="2">
    <source>
        <dbReference type="EMBL" id="GAA2103963.1"/>
    </source>
</evidence>
<feature type="compositionally biased region" description="Basic and acidic residues" evidence="1">
    <location>
        <begin position="22"/>
        <end position="34"/>
    </location>
</feature>
<feature type="compositionally biased region" description="Gly residues" evidence="1">
    <location>
        <begin position="1"/>
        <end position="17"/>
    </location>
</feature>
<gene>
    <name evidence="2" type="ORF">GCM10009801_79270</name>
</gene>
<dbReference type="Proteomes" id="UP001500016">
    <property type="component" value="Unassembled WGS sequence"/>
</dbReference>
<proteinExistence type="predicted"/>
<sequence length="104" mass="11438">MSGDGGTPDAGDGGAARGGYRYADEHTPPPARRVSEVTVERFEHVFEVDPALMTVHVAQQLFPNWDTLRIAAGRADHLAWMHRHWAHTVVSGQEILDEIGDPEP</sequence>
<organism evidence="2 3">
    <name type="scientific">Streptomyces albiaxialis</name>
    <dbReference type="NCBI Taxonomy" id="329523"/>
    <lineage>
        <taxon>Bacteria</taxon>
        <taxon>Bacillati</taxon>
        <taxon>Actinomycetota</taxon>
        <taxon>Actinomycetes</taxon>
        <taxon>Kitasatosporales</taxon>
        <taxon>Streptomycetaceae</taxon>
        <taxon>Streptomyces</taxon>
    </lineage>
</organism>
<dbReference type="RefSeq" id="WP_344535576.1">
    <property type="nucleotide sequence ID" value="NZ_BAAAPE010000029.1"/>
</dbReference>
<evidence type="ECO:0000313" key="3">
    <source>
        <dbReference type="Proteomes" id="UP001500016"/>
    </source>
</evidence>
<reference evidence="2 3" key="1">
    <citation type="journal article" date="2019" name="Int. J. Syst. Evol. Microbiol.">
        <title>The Global Catalogue of Microorganisms (GCM) 10K type strain sequencing project: providing services to taxonomists for standard genome sequencing and annotation.</title>
        <authorList>
            <consortium name="The Broad Institute Genomics Platform"/>
            <consortium name="The Broad Institute Genome Sequencing Center for Infectious Disease"/>
            <person name="Wu L."/>
            <person name="Ma J."/>
        </authorList>
    </citation>
    <scope>NUCLEOTIDE SEQUENCE [LARGE SCALE GENOMIC DNA]</scope>
    <source>
        <strain evidence="2 3">JCM 15478</strain>
    </source>
</reference>
<keyword evidence="3" id="KW-1185">Reference proteome</keyword>
<comment type="caution">
    <text evidence="2">The sequence shown here is derived from an EMBL/GenBank/DDBJ whole genome shotgun (WGS) entry which is preliminary data.</text>
</comment>
<accession>A0ABN2X4C2</accession>
<protein>
    <submittedName>
        <fullName evidence="2">Uncharacterized protein</fullName>
    </submittedName>
</protein>
<dbReference type="EMBL" id="BAAAPE010000029">
    <property type="protein sequence ID" value="GAA2103963.1"/>
    <property type="molecule type" value="Genomic_DNA"/>
</dbReference>
<feature type="region of interest" description="Disordered" evidence="1">
    <location>
        <begin position="1"/>
        <end position="34"/>
    </location>
</feature>
<name>A0ABN2X4C2_9ACTN</name>
<evidence type="ECO:0000256" key="1">
    <source>
        <dbReference type="SAM" id="MobiDB-lite"/>
    </source>
</evidence>